<dbReference type="OMA" id="RLQQKCG"/>
<dbReference type="GeneID" id="118428768"/>
<evidence type="ECO:0000256" key="2">
    <source>
        <dbReference type="ARBA" id="ARBA00023054"/>
    </source>
</evidence>
<dbReference type="PANTHER" id="PTHR15654:SF1">
    <property type="entry name" value="COILED-COIL DOMAIN-CONTAINING PROTEIN 96"/>
    <property type="match status" value="1"/>
</dbReference>
<dbReference type="GO" id="GO:0005930">
    <property type="term" value="C:axoneme"/>
    <property type="evidence" value="ECO:0000318"/>
    <property type="project" value="GO_Central"/>
</dbReference>
<feature type="domain" description="CCDC113/CCDC96 coiled-coil" evidence="6">
    <location>
        <begin position="421"/>
        <end position="595"/>
    </location>
</feature>
<protein>
    <submittedName>
        <fullName evidence="8">Coiled-coil domain-containing protein 96-like isoform X1</fullName>
    </submittedName>
</protein>
<dbReference type="InterPro" id="IPR025254">
    <property type="entry name" value="CCDC113/CCDC96_CC"/>
</dbReference>
<feature type="coiled-coil region" evidence="4">
    <location>
        <begin position="432"/>
        <end position="494"/>
    </location>
</feature>
<feature type="compositionally biased region" description="Acidic residues" evidence="5">
    <location>
        <begin position="264"/>
        <end position="287"/>
    </location>
</feature>
<feature type="compositionally biased region" description="Low complexity" evidence="5">
    <location>
        <begin position="57"/>
        <end position="66"/>
    </location>
</feature>
<accession>A0A9J7N9K6</accession>
<dbReference type="KEGG" id="bfo:118428768"/>
<dbReference type="GO" id="GO:0060271">
    <property type="term" value="P:cilium assembly"/>
    <property type="evidence" value="ECO:0000318"/>
    <property type="project" value="GO_Central"/>
</dbReference>
<evidence type="ECO:0000313" key="8">
    <source>
        <dbReference type="RefSeq" id="XP_035694850.1"/>
    </source>
</evidence>
<feature type="compositionally biased region" description="Basic and acidic residues" evidence="5">
    <location>
        <begin position="194"/>
        <end position="204"/>
    </location>
</feature>
<dbReference type="RefSeq" id="XP_035694850.1">
    <property type="nucleotide sequence ID" value="XM_035838957.1"/>
</dbReference>
<name>A0A9J7N9K6_BRAFL</name>
<comment type="subcellular location">
    <subcellularLocation>
        <location evidence="1">Cell projection</location>
        <location evidence="1">Cilium</location>
    </subcellularLocation>
</comment>
<dbReference type="Proteomes" id="UP000001554">
    <property type="component" value="Chromosome 13"/>
</dbReference>
<feature type="compositionally biased region" description="Low complexity" evidence="5">
    <location>
        <begin position="22"/>
        <end position="38"/>
    </location>
</feature>
<reference evidence="8" key="2">
    <citation type="submission" date="2025-08" db="UniProtKB">
        <authorList>
            <consortium name="RefSeq"/>
        </authorList>
    </citation>
    <scope>IDENTIFICATION</scope>
    <source>
        <strain evidence="8">S238N-H82</strain>
        <tissue evidence="8">Testes</tissue>
    </source>
</reference>
<gene>
    <name evidence="8" type="primary">LOC118428768</name>
</gene>
<reference evidence="7" key="1">
    <citation type="journal article" date="2020" name="Nat. Ecol. Evol.">
        <title>Deeply conserved synteny resolves early events in vertebrate evolution.</title>
        <authorList>
            <person name="Simakov O."/>
            <person name="Marletaz F."/>
            <person name="Yue J.X."/>
            <person name="O'Connell B."/>
            <person name="Jenkins J."/>
            <person name="Brandt A."/>
            <person name="Calef R."/>
            <person name="Tung C.H."/>
            <person name="Huang T.K."/>
            <person name="Schmutz J."/>
            <person name="Satoh N."/>
            <person name="Yu J.K."/>
            <person name="Putnam N.H."/>
            <person name="Green R.E."/>
            <person name="Rokhsar D.S."/>
        </authorList>
    </citation>
    <scope>NUCLEOTIDE SEQUENCE [LARGE SCALE GENOMIC DNA]</scope>
    <source>
        <strain evidence="7">S238N-H82</strain>
    </source>
</reference>
<evidence type="ECO:0000256" key="3">
    <source>
        <dbReference type="ARBA" id="ARBA00023273"/>
    </source>
</evidence>
<dbReference type="AlphaFoldDB" id="A0A9J7N9K6"/>
<sequence length="609" mass="67283">MADEAKQEEAVNTEDPAPADTPAVPEDQAAAEAPAQPDGTPPNEDAPAAIGETPAEGEVATDGTAADGDDAGTETTAPEPGAETTAPEPGAETTAPEPGTETTAPESGAETTAPEPGAETAAPELGTETTAPEAEASAPETDVAAGETGEGAGQEAAEPPAEQTDGEAQPVAASAEGTGETQLDGGGNAAAAEGKAEEDGEKKAQSPIPQSDTFVEGEAEEPPVLVSEKLSREGSPVDQQKVVETPVPLEPGTPERPASPVFEGEMEDGEIGDEEEEEEELEPEFDRDELVEKYQAALAVRERLHQQSAQLQHKLAEYFRKKKTDESRQDMDKNVTDQEQRYLKYMSNLEELHHQEVVEQDLYQQQIEDLLERRQDKERKAVEEWERYQAFKREVALTAVNSRSGKPVAPKDIEQIQLNETKKEQEVAAVRLENIKLKNQLKKRELQLKQKEELAEGLHLIDFEQLKIENQTYNEKIEERNEELLKLRKKITSTVQVLTHLKEKLQFVQAENHVQKGKLREVEELVAKKRDILSRTKQARDALRIDNMRLRQKSGLLGNEPLLRDYEERRDEGDGLKFRLESLKMKHTELTMDLNGVKRKIDQVRSTRM</sequence>
<keyword evidence="3" id="KW-0966">Cell projection</keyword>
<dbReference type="InterPro" id="IPR051885">
    <property type="entry name" value="CC_CF"/>
</dbReference>
<keyword evidence="2 4" id="KW-0175">Coiled coil</keyword>
<feature type="region of interest" description="Disordered" evidence="5">
    <location>
        <begin position="1"/>
        <end position="287"/>
    </location>
</feature>
<keyword evidence="7" id="KW-1185">Reference proteome</keyword>
<dbReference type="PANTHER" id="PTHR15654">
    <property type="entry name" value="COILED-COIL DOMAIN-CONTAINING PROTEIN 113-RELATED"/>
    <property type="match status" value="1"/>
</dbReference>
<dbReference type="Pfam" id="PF13870">
    <property type="entry name" value="CCDC113_CCDC96_CC"/>
    <property type="match status" value="1"/>
</dbReference>
<organism evidence="7 8">
    <name type="scientific">Branchiostoma floridae</name>
    <name type="common">Florida lancelet</name>
    <name type="synonym">Amphioxus</name>
    <dbReference type="NCBI Taxonomy" id="7739"/>
    <lineage>
        <taxon>Eukaryota</taxon>
        <taxon>Metazoa</taxon>
        <taxon>Chordata</taxon>
        <taxon>Cephalochordata</taxon>
        <taxon>Leptocardii</taxon>
        <taxon>Amphioxiformes</taxon>
        <taxon>Branchiostomatidae</taxon>
        <taxon>Branchiostoma</taxon>
    </lineage>
</organism>
<proteinExistence type="predicted"/>
<evidence type="ECO:0000313" key="7">
    <source>
        <dbReference type="Proteomes" id="UP000001554"/>
    </source>
</evidence>
<dbReference type="OrthoDB" id="10254794at2759"/>
<evidence type="ECO:0000256" key="4">
    <source>
        <dbReference type="SAM" id="Coils"/>
    </source>
</evidence>
<feature type="compositionally biased region" description="Low complexity" evidence="5">
    <location>
        <begin position="73"/>
        <end position="163"/>
    </location>
</feature>
<dbReference type="GO" id="GO:0036064">
    <property type="term" value="C:ciliary basal body"/>
    <property type="evidence" value="ECO:0000318"/>
    <property type="project" value="GO_Central"/>
</dbReference>
<evidence type="ECO:0000256" key="5">
    <source>
        <dbReference type="SAM" id="MobiDB-lite"/>
    </source>
</evidence>
<evidence type="ECO:0000256" key="1">
    <source>
        <dbReference type="ARBA" id="ARBA00004138"/>
    </source>
</evidence>
<evidence type="ECO:0000259" key="6">
    <source>
        <dbReference type="Pfam" id="PF13870"/>
    </source>
</evidence>